<evidence type="ECO:0000313" key="1">
    <source>
        <dbReference type="EMBL" id="SBW08509.1"/>
    </source>
</evidence>
<dbReference type="AlphaFoldDB" id="A0A212K9T7"/>
<organism evidence="1">
    <name type="scientific">uncultured Eubacteriales bacterium</name>
    <dbReference type="NCBI Taxonomy" id="172733"/>
    <lineage>
        <taxon>Bacteria</taxon>
        <taxon>Bacillati</taxon>
        <taxon>Bacillota</taxon>
        <taxon>Clostridia</taxon>
        <taxon>Eubacteriales</taxon>
        <taxon>environmental samples</taxon>
    </lineage>
</organism>
<accession>A0A212K9T7</accession>
<reference evidence="1" key="1">
    <citation type="submission" date="2016-04" db="EMBL/GenBank/DDBJ databases">
        <authorList>
            <person name="Evans L.H."/>
            <person name="Alamgir A."/>
            <person name="Owens N."/>
            <person name="Weber N.D."/>
            <person name="Virtaneva K."/>
            <person name="Barbian K."/>
            <person name="Babar A."/>
            <person name="Rosenke K."/>
        </authorList>
    </citation>
    <scope>NUCLEOTIDE SEQUENCE</scope>
    <source>
        <strain evidence="1">86</strain>
    </source>
</reference>
<sequence>MTAGFLRFTNLNGKVYIERKSYQNIEWRLENEKKNPNKLYCDGSIVYTFCCTDNRAPKHRC</sequence>
<name>A0A212K9T7_9FIRM</name>
<dbReference type="EMBL" id="FLUN01000001">
    <property type="protein sequence ID" value="SBW08509.1"/>
    <property type="molecule type" value="Genomic_DNA"/>
</dbReference>
<protein>
    <submittedName>
        <fullName evidence="1">Uncharacterized protein</fullName>
    </submittedName>
</protein>
<proteinExistence type="predicted"/>
<gene>
    <name evidence="1" type="ORF">KL86CLO1_12468</name>
</gene>